<feature type="non-terminal residue" evidence="1">
    <location>
        <position position="170"/>
    </location>
</feature>
<dbReference type="Proteomes" id="UP000736164">
    <property type="component" value="Unassembled WGS sequence"/>
</dbReference>
<evidence type="ECO:0000313" key="2">
    <source>
        <dbReference type="Proteomes" id="UP000736164"/>
    </source>
</evidence>
<dbReference type="PANTHER" id="PTHR45913:SF19">
    <property type="entry name" value="LOW QUALITY PROTEIN: ZINC FINGER BED DOMAIN-CONTAINING PROTEIN 5-LIKE"/>
    <property type="match status" value="1"/>
</dbReference>
<dbReference type="PANTHER" id="PTHR45913">
    <property type="entry name" value="EPM2A-INTERACTING PROTEIN 1"/>
    <property type="match status" value="1"/>
</dbReference>
<organism evidence="1 2">
    <name type="scientific">Atractosteus spatula</name>
    <name type="common">Alligator gar</name>
    <name type="synonym">Lepisosteus spatula</name>
    <dbReference type="NCBI Taxonomy" id="7917"/>
    <lineage>
        <taxon>Eukaryota</taxon>
        <taxon>Metazoa</taxon>
        <taxon>Chordata</taxon>
        <taxon>Craniata</taxon>
        <taxon>Vertebrata</taxon>
        <taxon>Euteleostomi</taxon>
        <taxon>Actinopterygii</taxon>
        <taxon>Neopterygii</taxon>
        <taxon>Holostei</taxon>
        <taxon>Semionotiformes</taxon>
        <taxon>Lepisosteidae</taxon>
        <taxon>Atractosteus</taxon>
    </lineage>
</organism>
<dbReference type="EMBL" id="JAAWVO010067146">
    <property type="protein sequence ID" value="MBN3323720.1"/>
    <property type="molecule type" value="Genomic_DNA"/>
</dbReference>
<name>A0A8J7P1Y6_ATRSP</name>
<protein>
    <submittedName>
        <fullName evidence="1">ZMYM6 protein</fullName>
    </submittedName>
</protein>
<proteinExistence type="predicted"/>
<comment type="caution">
    <text evidence="1">The sequence shown here is derived from an EMBL/GenBank/DDBJ whole genome shotgun (WGS) entry which is preliminary data.</text>
</comment>
<evidence type="ECO:0000313" key="1">
    <source>
        <dbReference type="EMBL" id="MBN3323720.1"/>
    </source>
</evidence>
<dbReference type="AlphaFoldDB" id="A0A8J7P1Y6"/>
<accession>A0A8J7P1Y6</accession>
<gene>
    <name evidence="1" type="primary">Zmym6_1</name>
    <name evidence="1" type="ORF">GTO95_0015848</name>
</gene>
<reference evidence="1" key="1">
    <citation type="journal article" date="2021" name="Cell">
        <title>Tracing the genetic footprints of vertebrate landing in non-teleost ray-finned fishes.</title>
        <authorList>
            <person name="Bi X."/>
            <person name="Wang K."/>
            <person name="Yang L."/>
            <person name="Pan H."/>
            <person name="Jiang H."/>
            <person name="Wei Q."/>
            <person name="Fang M."/>
            <person name="Yu H."/>
            <person name="Zhu C."/>
            <person name="Cai Y."/>
            <person name="He Y."/>
            <person name="Gan X."/>
            <person name="Zeng H."/>
            <person name="Yu D."/>
            <person name="Zhu Y."/>
            <person name="Jiang H."/>
            <person name="Qiu Q."/>
            <person name="Yang H."/>
            <person name="Zhang Y.E."/>
            <person name="Wang W."/>
            <person name="Zhu M."/>
            <person name="He S."/>
            <person name="Zhang G."/>
        </authorList>
    </citation>
    <scope>NUCLEOTIDE SEQUENCE</scope>
    <source>
        <strain evidence="1">Allg_001</strain>
    </source>
</reference>
<sequence>MVSTISLLISSNELPQEANRLIIEHPQVSQFYLLPKIHKPDTHGRPIVTACNRVREDFLFCKWLPTETTEEHIFQLLNEFIEDNGIDWIKCVGVCTDGARTMTSQHRGVVARIREVAPEMNGRIATSTVRPLPSRKCLMIYLLNSVVSCIKARKMNSHLFCSTKQAHLSH</sequence>
<feature type="non-terminal residue" evidence="1">
    <location>
        <position position="1"/>
    </location>
</feature>
<keyword evidence="2" id="KW-1185">Reference proteome</keyword>